<protein>
    <submittedName>
        <fullName evidence="1">Uncharacterized protein</fullName>
    </submittedName>
</protein>
<dbReference type="AlphaFoldDB" id="A0A2S7YGP0"/>
<dbReference type="Proteomes" id="UP000237441">
    <property type="component" value="Unassembled WGS sequence"/>
</dbReference>
<accession>A0A2S7YGP0</accession>
<sequence length="96" mass="10449">MSAQLPTSPWHHRPIESQATPIFSFFALSDFAETIQQTSVLTLFLVPDPRASASFTIYRGKVPQPLVPRSLLPSSAAMTLAITVVMAAFSSHEFSA</sequence>
<comment type="caution">
    <text evidence="1">The sequence shown here is derived from an EMBL/GenBank/DDBJ whole genome shotgun (WGS) entry which is preliminary data.</text>
</comment>
<organism evidence="1 2">
    <name type="scientific">Beauveria bassiana</name>
    <name type="common">White muscardine disease fungus</name>
    <name type="synonym">Tritirachium shiotae</name>
    <dbReference type="NCBI Taxonomy" id="176275"/>
    <lineage>
        <taxon>Eukaryota</taxon>
        <taxon>Fungi</taxon>
        <taxon>Dikarya</taxon>
        <taxon>Ascomycota</taxon>
        <taxon>Pezizomycotina</taxon>
        <taxon>Sordariomycetes</taxon>
        <taxon>Hypocreomycetidae</taxon>
        <taxon>Hypocreales</taxon>
        <taxon>Cordycipitaceae</taxon>
        <taxon>Beauveria</taxon>
    </lineage>
</organism>
<proteinExistence type="predicted"/>
<name>A0A2S7YGP0_BEABA</name>
<gene>
    <name evidence="1" type="ORF">BB8028_0005g08640</name>
</gene>
<evidence type="ECO:0000313" key="1">
    <source>
        <dbReference type="EMBL" id="PQK15350.1"/>
    </source>
</evidence>
<dbReference type="EMBL" id="JRHA01000005">
    <property type="protein sequence ID" value="PQK15350.1"/>
    <property type="molecule type" value="Genomic_DNA"/>
</dbReference>
<reference evidence="1 2" key="1">
    <citation type="submission" date="2016-07" db="EMBL/GenBank/DDBJ databases">
        <title>Comparative genomics of the entomopathogenic fungus Beauveria bassiana.</title>
        <authorList>
            <person name="Valero Jimenez C.A."/>
            <person name="Zwaan B.J."/>
            <person name="Van Kan J.A."/>
            <person name="Takken W."/>
            <person name="Debets A.J."/>
            <person name="Schoustra S.E."/>
            <person name="Koenraadt C.J."/>
        </authorList>
    </citation>
    <scope>NUCLEOTIDE SEQUENCE [LARGE SCALE GENOMIC DNA]</scope>
    <source>
        <strain evidence="1 2">ARSEF 8028</strain>
    </source>
</reference>
<evidence type="ECO:0000313" key="2">
    <source>
        <dbReference type="Proteomes" id="UP000237441"/>
    </source>
</evidence>